<keyword evidence="17" id="KW-1185">Reference proteome</keyword>
<dbReference type="PROSITE" id="PS00741">
    <property type="entry name" value="DH_1"/>
    <property type="match status" value="1"/>
</dbReference>
<evidence type="ECO:0000259" key="13">
    <source>
        <dbReference type="PROSITE" id="PS50010"/>
    </source>
</evidence>
<dbReference type="Pfam" id="PF00621">
    <property type="entry name" value="RhoGEF"/>
    <property type="match status" value="1"/>
</dbReference>
<dbReference type="PROSITE" id="PS50010">
    <property type="entry name" value="DH_2"/>
    <property type="match status" value="1"/>
</dbReference>
<keyword evidence="6" id="KW-0963">Cytoplasm</keyword>
<dbReference type="GO" id="GO:0007186">
    <property type="term" value="P:G protein-coupled receptor signaling pathway"/>
    <property type="evidence" value="ECO:0007669"/>
    <property type="project" value="TreeGrafter"/>
</dbReference>
<dbReference type="GO" id="GO:0035556">
    <property type="term" value="P:intracellular signal transduction"/>
    <property type="evidence" value="ECO:0007669"/>
    <property type="project" value="InterPro"/>
</dbReference>
<dbReference type="InterPro" id="IPR035899">
    <property type="entry name" value="DBL_dom_sf"/>
</dbReference>
<keyword evidence="9" id="KW-0175">Coiled coil</keyword>
<dbReference type="Pfam" id="PF09128">
    <property type="entry name" value="RGS-like"/>
    <property type="match status" value="1"/>
</dbReference>
<dbReference type="PROSITE" id="PS50003">
    <property type="entry name" value="PH_DOMAIN"/>
    <property type="match status" value="1"/>
</dbReference>
<dbReference type="Gene3D" id="1.20.900.10">
    <property type="entry name" value="Dbl homology (DH) domain"/>
    <property type="match status" value="1"/>
</dbReference>
<dbReference type="PROSITE" id="PS50106">
    <property type="entry name" value="PDZ"/>
    <property type="match status" value="1"/>
</dbReference>
<keyword evidence="7" id="KW-0597">Phosphoprotein</keyword>
<evidence type="ECO:0000256" key="8">
    <source>
        <dbReference type="ARBA" id="ARBA00022658"/>
    </source>
</evidence>
<evidence type="ECO:0000256" key="2">
    <source>
        <dbReference type="ARBA" id="ARBA00004496"/>
    </source>
</evidence>
<comment type="caution">
    <text evidence="16">The sequence shown here is derived from an EMBL/GenBank/DDBJ whole genome shotgun (WGS) entry which is preliminary data.</text>
</comment>
<evidence type="ECO:0000256" key="5">
    <source>
        <dbReference type="ARBA" id="ARBA00022468"/>
    </source>
</evidence>
<dbReference type="EC" id="3.1.26.4" evidence="4"/>
<evidence type="ECO:0000256" key="11">
    <source>
        <dbReference type="SAM" id="MobiDB-lite"/>
    </source>
</evidence>
<feature type="region of interest" description="Disordered" evidence="11">
    <location>
        <begin position="812"/>
        <end position="848"/>
    </location>
</feature>
<dbReference type="SMART" id="SM00233">
    <property type="entry name" value="PH"/>
    <property type="match status" value="1"/>
</dbReference>
<evidence type="ECO:0000256" key="1">
    <source>
        <dbReference type="ARBA" id="ARBA00004370"/>
    </source>
</evidence>
<reference evidence="16" key="1">
    <citation type="submission" date="2023-06" db="EMBL/GenBank/DDBJ databases">
        <title>Male Hemibagrus guttatus genome.</title>
        <authorList>
            <person name="Bian C."/>
        </authorList>
    </citation>
    <scope>NUCLEOTIDE SEQUENCE</scope>
    <source>
        <strain evidence="16">Male_cb2023</strain>
        <tissue evidence="16">Muscle</tissue>
    </source>
</reference>
<evidence type="ECO:0000259" key="14">
    <source>
        <dbReference type="PROSITE" id="PS50106"/>
    </source>
</evidence>
<evidence type="ECO:0000313" key="16">
    <source>
        <dbReference type="EMBL" id="KAK3531191.1"/>
    </source>
</evidence>
<name>A0AAE0QSX9_9TELE</name>
<dbReference type="CDD" id="cd23069">
    <property type="entry name" value="PDZ_ARHGEF11-12-like"/>
    <property type="match status" value="1"/>
</dbReference>
<dbReference type="PANTHER" id="PTHR45872:SF3">
    <property type="entry name" value="RHO GUANINE NUCLEOTIDE EXCHANGE FACTOR 12"/>
    <property type="match status" value="1"/>
</dbReference>
<dbReference type="GO" id="GO:0005096">
    <property type="term" value="F:GTPase activator activity"/>
    <property type="evidence" value="ECO:0007669"/>
    <property type="project" value="UniProtKB-KW"/>
</dbReference>
<evidence type="ECO:0000256" key="10">
    <source>
        <dbReference type="ARBA" id="ARBA00023136"/>
    </source>
</evidence>
<dbReference type="InterPro" id="IPR043128">
    <property type="entry name" value="Rev_trsase/Diguanyl_cyclase"/>
</dbReference>
<dbReference type="InterPro" id="IPR000477">
    <property type="entry name" value="RT_dom"/>
</dbReference>
<feature type="domain" description="DH" evidence="13">
    <location>
        <begin position="1030"/>
        <end position="1220"/>
    </location>
</feature>
<keyword evidence="10" id="KW-0472">Membrane</keyword>
<dbReference type="EMBL" id="JAUCMX010000011">
    <property type="protein sequence ID" value="KAK3531191.1"/>
    <property type="molecule type" value="Genomic_DNA"/>
</dbReference>
<dbReference type="Gene3D" id="2.30.42.10">
    <property type="match status" value="1"/>
</dbReference>
<dbReference type="FunFam" id="2.30.29.30:FF:000072">
    <property type="entry name" value="Rho guanine nucleotide exchange factor 1"/>
    <property type="match status" value="1"/>
</dbReference>
<dbReference type="CDD" id="cd01650">
    <property type="entry name" value="RT_nLTR_like"/>
    <property type="match status" value="1"/>
</dbReference>
<protein>
    <recommendedName>
        <fullName evidence="4">ribonuclease H</fullName>
        <ecNumber evidence="4">3.1.26.4</ecNumber>
    </recommendedName>
</protein>
<evidence type="ECO:0000256" key="3">
    <source>
        <dbReference type="ARBA" id="ARBA00010879"/>
    </source>
</evidence>
<dbReference type="Gene3D" id="3.30.70.270">
    <property type="match status" value="1"/>
</dbReference>
<dbReference type="SUPFAM" id="SSF50156">
    <property type="entry name" value="PDZ domain-like"/>
    <property type="match status" value="1"/>
</dbReference>
<dbReference type="InterPro" id="IPR036305">
    <property type="entry name" value="RGS_sf"/>
</dbReference>
<dbReference type="PROSITE" id="PS50878">
    <property type="entry name" value="RT_POL"/>
    <property type="match status" value="1"/>
</dbReference>
<dbReference type="Proteomes" id="UP001274896">
    <property type="component" value="Unassembled WGS sequence"/>
</dbReference>
<dbReference type="Gene3D" id="2.30.29.30">
    <property type="entry name" value="Pleckstrin-homology domain (PH domain)/Phosphotyrosine-binding domain (PTB)"/>
    <property type="match status" value="1"/>
</dbReference>
<dbReference type="InterPro" id="IPR001331">
    <property type="entry name" value="GDS_CDC24_CS"/>
</dbReference>
<dbReference type="InterPro" id="IPR011993">
    <property type="entry name" value="PH-like_dom_sf"/>
</dbReference>
<feature type="compositionally biased region" description="Basic and acidic residues" evidence="11">
    <location>
        <begin position="266"/>
        <end position="279"/>
    </location>
</feature>
<dbReference type="GO" id="GO:0001664">
    <property type="term" value="F:G protein-coupled receptor binding"/>
    <property type="evidence" value="ECO:0007669"/>
    <property type="project" value="TreeGrafter"/>
</dbReference>
<evidence type="ECO:0000259" key="12">
    <source>
        <dbReference type="PROSITE" id="PS50003"/>
    </source>
</evidence>
<dbReference type="Pfam" id="PF17838">
    <property type="entry name" value="PH_16"/>
    <property type="match status" value="1"/>
</dbReference>
<dbReference type="SUPFAM" id="SSF48097">
    <property type="entry name" value="Regulator of G-protein signaling, RGS"/>
    <property type="match status" value="1"/>
</dbReference>
<dbReference type="FunFam" id="1.20.900.10:FF:000006">
    <property type="entry name" value="Rho guanine nucleotide exchange factor (GEF) 11"/>
    <property type="match status" value="1"/>
</dbReference>
<feature type="compositionally biased region" description="Low complexity" evidence="11">
    <location>
        <begin position="522"/>
        <end position="533"/>
    </location>
</feature>
<proteinExistence type="inferred from homology"/>
<dbReference type="SUPFAM" id="SSF48065">
    <property type="entry name" value="DBL homology domain (DH-domain)"/>
    <property type="match status" value="1"/>
</dbReference>
<feature type="region of interest" description="Disordered" evidence="11">
    <location>
        <begin position="262"/>
        <end position="284"/>
    </location>
</feature>
<comment type="subcellular location">
    <subcellularLocation>
        <location evidence="2">Cytoplasm</location>
    </subcellularLocation>
    <subcellularLocation>
        <location evidence="1">Membrane</location>
    </subcellularLocation>
</comment>
<dbReference type="InterPro" id="IPR001478">
    <property type="entry name" value="PDZ"/>
</dbReference>
<dbReference type="PANTHER" id="PTHR45872">
    <property type="entry name" value="RHO GUANINE NUCLEOTIDE EXCHANGE FACTOR 2, ISOFORM D"/>
    <property type="match status" value="1"/>
</dbReference>
<dbReference type="InterPro" id="IPR041020">
    <property type="entry name" value="PH_16"/>
</dbReference>
<dbReference type="CDD" id="cd00160">
    <property type="entry name" value="RhoGEF"/>
    <property type="match status" value="1"/>
</dbReference>
<dbReference type="InterPro" id="IPR015212">
    <property type="entry name" value="RGS-like_dom"/>
</dbReference>
<dbReference type="Pfam" id="PF00595">
    <property type="entry name" value="PDZ"/>
    <property type="match status" value="1"/>
</dbReference>
<keyword evidence="8" id="KW-0344">Guanine-nucleotide releasing factor</keyword>
<evidence type="ECO:0000313" key="17">
    <source>
        <dbReference type="Proteomes" id="UP001274896"/>
    </source>
</evidence>
<feature type="domain" description="Reverse transcriptase" evidence="15">
    <location>
        <begin position="1"/>
        <end position="177"/>
    </location>
</feature>
<feature type="domain" description="PDZ" evidence="14">
    <location>
        <begin position="297"/>
        <end position="374"/>
    </location>
</feature>
<dbReference type="SMART" id="SM00228">
    <property type="entry name" value="PDZ"/>
    <property type="match status" value="1"/>
</dbReference>
<feature type="region of interest" description="Disordered" evidence="11">
    <location>
        <begin position="500"/>
        <end position="553"/>
    </location>
</feature>
<evidence type="ECO:0000256" key="6">
    <source>
        <dbReference type="ARBA" id="ARBA00022490"/>
    </source>
</evidence>
<gene>
    <name evidence="16" type="ORF">QTP70_015135</name>
</gene>
<dbReference type="FunFam" id="2.30.42.10:FF:000033">
    <property type="entry name" value="Rho guanine nucleotide exchange factor (GEF) 11"/>
    <property type="match status" value="1"/>
</dbReference>
<accession>A0AAE0QSX9</accession>
<dbReference type="GO" id="GO:0016020">
    <property type="term" value="C:membrane"/>
    <property type="evidence" value="ECO:0007669"/>
    <property type="project" value="UniProtKB-SubCell"/>
</dbReference>
<dbReference type="InterPro" id="IPR000219">
    <property type="entry name" value="DH_dom"/>
</dbReference>
<dbReference type="SUPFAM" id="SSF50729">
    <property type="entry name" value="PH domain-like"/>
    <property type="match status" value="1"/>
</dbReference>
<sequence>MEKYRDGQRELHCVFVDLEKAYDRVPREELWYCMRKSGVAEKYVRVVQDMYERSRTVVRCAVGQTEEFKVEVGLHQGSALSPFLFAMVMEQLSEEVRQESPWTMMFADDIVICSESREQVEENLERWRFALERRGMKVSRSKTEYMCVNEREGSGTVRLQGEEVKKVQEFKYLGSTVQSNGECGKEVKKRVQAGWNGWRKVSGVLCERKISARIKGKVYRTVVRPAMLYGLETVSLRKRQESELEVAELKMLRFPKKAIRTNSILSRDHPPDKKPKSDKTSVLPAQDFDSTGLVQRCVIIQKDENGFGLTVSGDNPVFVQLVKEDGAAMRAGVQTGDRIIKVNGTLVTHSNHVEVVKLFKSGSYVALTVLGRPPGLPQIPFSEVDLNLESLDDNGTSSVSFPRSPPQIRSKREYKQENSIMHNLKVDLEKKLAKDRHECQEEYVKNPTLRLLRDIQEAKKNTHRATQDVLPLRDGEGGCVADVDEVGSDSLWGPVGVAQALPRRHSASPNTVGQKDWKSPKSSQRNSFNSCSSPENADTSDLDSHLHPGVKSAPSRLASQIIGAEDDYFDSEHEQEQVNVQCDCFQSLELLKSRPAHLAAFLHHVVSQFDPASVLCYLYTDLYKQTNSKETRRIFMDIYTFFIDKGANLKVTVPESISSELERRRPELIPEELHRQYVQTMQDTLLPEVNKLLEDFRQKHSMGLTLAEVELAHLDTEQVKDATALERERSCAENILTKLDDILLSTQAAEEEKCTTIQYVIYFYMKHLGVRVKEQRNLESKRVRINFLPKIKKSSKLEKEGEEKMKKPRFNILGPQRRPSRIDTTPVGRTVDGSKPRPQKQLSQPAMGKCEVVDGGRLRGSLSSEGSDLIQSPTVISNISPYSPVSETAFRDTDYRCKTILGQVQQHGEVKPGDNKRAVSFFITLSGIVMSCGNGVNSSSTLQRLSDGMQVGEGLDMTYPPCDYSPYNVEHLDEDREGDRFVDVGSPKLSRRLEETLSEDDGVYSDMDLPNWQQLVKMEVLAELTPQEIKRQEVINELFYTERAHMRMLKVLDSVFYQKLTRDNILPPADIKNIFSNLEEIIQLHVMISEQMAAIRKRNETSVVDQIGDDLLSWFSGEEEERMKNAVGTFCSNQPFALELIKSRQKKDQRFQSFMHEAESNRMCRRLQLKDIIPAEMQRLTKYPLLLENIAKYTGDPEEKDKVRKAADCCRKILNHVNQSVKESENKQHLEDYQRRLDLSSLKQSDNPLISDFKNLDLTKRKLIHEGPLTWKLNKDKTVELYTLLLEDILVLLQKQDERLVLKCHSKNRAGSADTQHIFSPVIMLNTVLVRSVATDNRSFFVLSMSDNGAQIYELMAQTVSEQRIWQRHIIQRAEAMKSRPHSIIPLPHSSGERNGVGVGKLAKASERECVSNSQASGSYTFLCKACDAVSDRTSNNEEQEQTRAHGQDESCYPEAELLEGCDTDAQSFSCRADEALKTLAALKRVLVTQLMAQNDDERMGRRLLRTTSLRTSCRTQDASSGDTGFYEGTKDYGYLVLEGSGGSESSTDDGVQYRRKELGLSHGCAADSGISLRFSSSSAESLCGISRQVLTYLCSLQSNLNHLKEVESRYYLLRQKQESADAGGNKDKK</sequence>
<evidence type="ECO:0000256" key="7">
    <source>
        <dbReference type="ARBA" id="ARBA00022553"/>
    </source>
</evidence>
<dbReference type="GO" id="GO:0005085">
    <property type="term" value="F:guanyl-nucleotide exchange factor activity"/>
    <property type="evidence" value="ECO:0007669"/>
    <property type="project" value="UniProtKB-KW"/>
</dbReference>
<dbReference type="GO" id="GO:0004523">
    <property type="term" value="F:RNA-DNA hybrid ribonuclease activity"/>
    <property type="evidence" value="ECO:0007669"/>
    <property type="project" value="UniProtKB-EC"/>
</dbReference>
<dbReference type="GO" id="GO:0005737">
    <property type="term" value="C:cytoplasm"/>
    <property type="evidence" value="ECO:0007669"/>
    <property type="project" value="UniProtKB-SubCell"/>
</dbReference>
<dbReference type="Gene3D" id="1.10.167.10">
    <property type="entry name" value="Regulator of G-protein Signalling 4, domain 2"/>
    <property type="match status" value="1"/>
</dbReference>
<evidence type="ECO:0000256" key="9">
    <source>
        <dbReference type="ARBA" id="ARBA00023054"/>
    </source>
</evidence>
<evidence type="ECO:0000259" key="15">
    <source>
        <dbReference type="PROSITE" id="PS50878"/>
    </source>
</evidence>
<comment type="similarity">
    <text evidence="3">Belongs to the beta type-B retroviral polymerase family. HERV class-II K(HML-2) pol subfamily.</text>
</comment>
<feature type="domain" description="PH" evidence="12">
    <location>
        <begin position="1262"/>
        <end position="1375"/>
    </location>
</feature>
<dbReference type="SUPFAM" id="SSF56672">
    <property type="entry name" value="DNA/RNA polymerases"/>
    <property type="match status" value="1"/>
</dbReference>
<dbReference type="InterPro" id="IPR044926">
    <property type="entry name" value="RGS_subdomain_2"/>
</dbReference>
<evidence type="ECO:0000256" key="4">
    <source>
        <dbReference type="ARBA" id="ARBA00012180"/>
    </source>
</evidence>
<dbReference type="SMART" id="SM00325">
    <property type="entry name" value="RhoGEF"/>
    <property type="match status" value="1"/>
</dbReference>
<dbReference type="InterPro" id="IPR036034">
    <property type="entry name" value="PDZ_sf"/>
</dbReference>
<dbReference type="InterPro" id="IPR043502">
    <property type="entry name" value="DNA/RNA_pol_sf"/>
</dbReference>
<organism evidence="16 17">
    <name type="scientific">Hemibagrus guttatus</name>
    <dbReference type="NCBI Taxonomy" id="175788"/>
    <lineage>
        <taxon>Eukaryota</taxon>
        <taxon>Metazoa</taxon>
        <taxon>Chordata</taxon>
        <taxon>Craniata</taxon>
        <taxon>Vertebrata</taxon>
        <taxon>Euteleostomi</taxon>
        <taxon>Actinopterygii</taxon>
        <taxon>Neopterygii</taxon>
        <taxon>Teleostei</taxon>
        <taxon>Ostariophysi</taxon>
        <taxon>Siluriformes</taxon>
        <taxon>Bagridae</taxon>
        <taxon>Hemibagrus</taxon>
    </lineage>
</organism>
<dbReference type="Pfam" id="PF00078">
    <property type="entry name" value="RVT_1"/>
    <property type="match status" value="1"/>
</dbReference>
<keyword evidence="5" id="KW-0343">GTPase activation</keyword>
<dbReference type="InterPro" id="IPR001849">
    <property type="entry name" value="PH_domain"/>
</dbReference>